<dbReference type="Pfam" id="PF13432">
    <property type="entry name" value="TPR_16"/>
    <property type="match status" value="1"/>
</dbReference>
<sequence length="358" mass="41535">MKKQLLFIVLSFICQTIFAQTNKEKAQKLTLEAIDLMESGSVDRSINVLKECVKLDPESFIYTYEMAYAYTLKKEYKKAIKCLNKSKKCKDANSQVYQMLGNSYSYLGKPYKALEKYQEGLTVFPNAGNLYLESGNIYYQSNIIDEAKRLYKIGIEKDPMYPSNYYRLAKLSLTSEYKLDGLIYGELFMNIERGSGRTGEMSKLLYDTYKSSISHKGDTSVYSFNKTLELNSNNISDGEIKLPLQFTYFNNLALAAAQLGQQEVDLEYMCELRKLLLENYMKNSINEYPLILMSYQNKVAEAGHLEAYNYYILQQGKKEEMDSWFDANEEKYNQFVEWYIMKENVLNISAEEIFLGTD</sequence>
<dbReference type="PANTHER" id="PTHR44186">
    <property type="match status" value="1"/>
</dbReference>
<keyword evidence="2 3" id="KW-0802">TPR repeat</keyword>
<evidence type="ECO:0000256" key="4">
    <source>
        <dbReference type="SAM" id="SignalP"/>
    </source>
</evidence>
<reference evidence="5 6" key="1">
    <citation type="journal article" date="2012" name="Int. J. Syst. Evol. Microbiol.">
        <title>Flammeovirga pacifica sp. nov., isolated from deep-sea sediment.</title>
        <authorList>
            <person name="Xu H."/>
            <person name="Fu Y."/>
            <person name="Yang N."/>
            <person name="Ding Z."/>
            <person name="Lai Q."/>
            <person name="Zeng R."/>
        </authorList>
    </citation>
    <scope>NUCLEOTIDE SEQUENCE [LARGE SCALE GENOMIC DNA]</scope>
    <source>
        <strain evidence="6">DSM 24597 / LMG 26175 / WPAGA1</strain>
    </source>
</reference>
<dbReference type="AlphaFoldDB" id="A0A1S1YT61"/>
<dbReference type="SUPFAM" id="SSF48452">
    <property type="entry name" value="TPR-like"/>
    <property type="match status" value="1"/>
</dbReference>
<dbReference type="RefSeq" id="WP_044218010.1">
    <property type="nucleotide sequence ID" value="NZ_JRYR02000002.1"/>
</dbReference>
<feature type="repeat" description="TPR" evidence="3">
    <location>
        <begin position="94"/>
        <end position="127"/>
    </location>
</feature>
<dbReference type="Gene3D" id="1.25.40.10">
    <property type="entry name" value="Tetratricopeptide repeat domain"/>
    <property type="match status" value="1"/>
</dbReference>
<dbReference type="InterPro" id="IPR011990">
    <property type="entry name" value="TPR-like_helical_dom_sf"/>
</dbReference>
<gene>
    <name evidence="5" type="ORF">NH26_20505</name>
</gene>
<dbReference type="EMBL" id="JRYR02000002">
    <property type="protein sequence ID" value="OHX63995.1"/>
    <property type="molecule type" value="Genomic_DNA"/>
</dbReference>
<dbReference type="OrthoDB" id="793001at2"/>
<protein>
    <submittedName>
        <fullName evidence="5">Uncharacterized protein</fullName>
    </submittedName>
</protein>
<organism evidence="5 6">
    <name type="scientific">Flammeovirga pacifica</name>
    <dbReference type="NCBI Taxonomy" id="915059"/>
    <lineage>
        <taxon>Bacteria</taxon>
        <taxon>Pseudomonadati</taxon>
        <taxon>Bacteroidota</taxon>
        <taxon>Cytophagia</taxon>
        <taxon>Cytophagales</taxon>
        <taxon>Flammeovirgaceae</taxon>
        <taxon>Flammeovirga</taxon>
    </lineage>
</organism>
<comment type="caution">
    <text evidence="5">The sequence shown here is derived from an EMBL/GenBank/DDBJ whole genome shotgun (WGS) entry which is preliminary data.</text>
</comment>
<evidence type="ECO:0000256" key="3">
    <source>
        <dbReference type="PROSITE-ProRule" id="PRU00339"/>
    </source>
</evidence>
<name>A0A1S1YT61_FLAPC</name>
<evidence type="ECO:0000256" key="1">
    <source>
        <dbReference type="ARBA" id="ARBA00022737"/>
    </source>
</evidence>
<keyword evidence="1" id="KW-0677">Repeat</keyword>
<feature type="signal peptide" evidence="4">
    <location>
        <begin position="1"/>
        <end position="19"/>
    </location>
</feature>
<dbReference type="Proteomes" id="UP000179797">
    <property type="component" value="Unassembled WGS sequence"/>
</dbReference>
<keyword evidence="6" id="KW-1185">Reference proteome</keyword>
<keyword evidence="4" id="KW-0732">Signal</keyword>
<proteinExistence type="predicted"/>
<evidence type="ECO:0000313" key="5">
    <source>
        <dbReference type="EMBL" id="OHX63995.1"/>
    </source>
</evidence>
<dbReference type="STRING" id="915059.NH26_20505"/>
<dbReference type="PANTHER" id="PTHR44186:SF1">
    <property type="entry name" value="BARDET-BIEDL SYNDROME 4 PROTEIN"/>
    <property type="match status" value="1"/>
</dbReference>
<dbReference type="InterPro" id="IPR019734">
    <property type="entry name" value="TPR_rpt"/>
</dbReference>
<evidence type="ECO:0000256" key="2">
    <source>
        <dbReference type="ARBA" id="ARBA00022803"/>
    </source>
</evidence>
<dbReference type="PROSITE" id="PS50005">
    <property type="entry name" value="TPR"/>
    <property type="match status" value="1"/>
</dbReference>
<feature type="chain" id="PRO_5010211302" evidence="4">
    <location>
        <begin position="20"/>
        <end position="358"/>
    </location>
</feature>
<evidence type="ECO:0000313" key="6">
    <source>
        <dbReference type="Proteomes" id="UP000179797"/>
    </source>
</evidence>
<accession>A0A1S1YT61</accession>
<dbReference type="SMART" id="SM00028">
    <property type="entry name" value="TPR"/>
    <property type="match status" value="4"/>
</dbReference>